<proteinExistence type="predicted"/>
<evidence type="ECO:0000259" key="2">
    <source>
        <dbReference type="Pfam" id="PF14200"/>
    </source>
</evidence>
<dbReference type="InterPro" id="IPR000772">
    <property type="entry name" value="Ricin_B_lectin"/>
</dbReference>
<dbReference type="RefSeq" id="WP_197002986.1">
    <property type="nucleotide sequence ID" value="NZ_BONS01000001.1"/>
</dbReference>
<dbReference type="AlphaFoldDB" id="A0A8J7GGV9"/>
<dbReference type="PRINTS" id="PR01217">
    <property type="entry name" value="PRICHEXTENSN"/>
</dbReference>
<comment type="caution">
    <text evidence="3">The sequence shown here is derived from an EMBL/GenBank/DDBJ whole genome shotgun (WGS) entry which is preliminary data.</text>
</comment>
<dbReference type="SUPFAM" id="SSF50370">
    <property type="entry name" value="Ricin B-like lectins"/>
    <property type="match status" value="1"/>
</dbReference>
<evidence type="ECO:0000313" key="4">
    <source>
        <dbReference type="Proteomes" id="UP000622552"/>
    </source>
</evidence>
<gene>
    <name evidence="3" type="ORF">IW245_002132</name>
</gene>
<feature type="compositionally biased region" description="Pro residues" evidence="1">
    <location>
        <begin position="382"/>
        <end position="424"/>
    </location>
</feature>
<dbReference type="InterPro" id="IPR035992">
    <property type="entry name" value="Ricin_B-like_lectins"/>
</dbReference>
<feature type="region of interest" description="Disordered" evidence="1">
    <location>
        <begin position="363"/>
        <end position="471"/>
    </location>
</feature>
<feature type="domain" description="Ricin B lectin" evidence="2">
    <location>
        <begin position="517"/>
        <end position="600"/>
    </location>
</feature>
<reference evidence="3" key="1">
    <citation type="submission" date="2020-11" db="EMBL/GenBank/DDBJ databases">
        <title>Sequencing the genomes of 1000 actinobacteria strains.</title>
        <authorList>
            <person name="Klenk H.-P."/>
        </authorList>
    </citation>
    <scope>NUCLEOTIDE SEQUENCE</scope>
    <source>
        <strain evidence="3">DSM 45356</strain>
    </source>
</reference>
<feature type="compositionally biased region" description="Pro residues" evidence="1">
    <location>
        <begin position="434"/>
        <end position="459"/>
    </location>
</feature>
<evidence type="ECO:0000256" key="1">
    <source>
        <dbReference type="SAM" id="MobiDB-lite"/>
    </source>
</evidence>
<accession>A0A8J7GGV9</accession>
<evidence type="ECO:0000313" key="3">
    <source>
        <dbReference type="EMBL" id="MBG6135938.1"/>
    </source>
</evidence>
<dbReference type="PROSITE" id="PS50231">
    <property type="entry name" value="RICIN_B_LECTIN"/>
    <property type="match status" value="1"/>
</dbReference>
<organism evidence="3 4">
    <name type="scientific">Longispora fulva</name>
    <dbReference type="NCBI Taxonomy" id="619741"/>
    <lineage>
        <taxon>Bacteria</taxon>
        <taxon>Bacillati</taxon>
        <taxon>Actinomycetota</taxon>
        <taxon>Actinomycetes</taxon>
        <taxon>Micromonosporales</taxon>
        <taxon>Micromonosporaceae</taxon>
        <taxon>Longispora</taxon>
    </lineage>
</organism>
<keyword evidence="4" id="KW-1185">Reference proteome</keyword>
<dbReference type="Proteomes" id="UP000622552">
    <property type="component" value="Unassembled WGS sequence"/>
</dbReference>
<name>A0A8J7GGV9_9ACTN</name>
<dbReference type="Pfam" id="PF14200">
    <property type="entry name" value="RicinB_lectin_2"/>
    <property type="match status" value="1"/>
</dbReference>
<dbReference type="InterPro" id="IPR015943">
    <property type="entry name" value="WD40/YVTN_repeat-like_dom_sf"/>
</dbReference>
<dbReference type="SUPFAM" id="SSF63825">
    <property type="entry name" value="YWTD domain"/>
    <property type="match status" value="1"/>
</dbReference>
<dbReference type="Gene3D" id="2.80.10.50">
    <property type="match status" value="1"/>
</dbReference>
<dbReference type="EMBL" id="JADOUF010000001">
    <property type="protein sequence ID" value="MBG6135938.1"/>
    <property type="molecule type" value="Genomic_DNA"/>
</dbReference>
<dbReference type="CDD" id="cd00161">
    <property type="entry name" value="beta-trefoil_Ricin-like"/>
    <property type="match status" value="1"/>
</dbReference>
<dbReference type="Gene3D" id="2.130.10.10">
    <property type="entry name" value="YVTN repeat-like/Quinoprotein amine dehydrogenase"/>
    <property type="match status" value="1"/>
</dbReference>
<sequence length="621" mass="65062">MSGWLRHRAGRMWSRRTATGTLAAVVLSALVLSVAFGYGAAKVDLDMPDGLTWLGDGKRGQVVQVNPNTGQPEVAITVGKPGADLRVAQRGEQLVVTDGSTGEVSFIDLSTLRLSGQRTHSRAVKTLLSASRVYLADLEQGNIYRVDPRTSATLGTPWAAPGGSLSDAAVDGDGQIWALNRAGRLFSLRWNDSGKVEERPADPATITGAGPATVLVAHQTGVTVFSPEAGSVTSVGGADGVRLSTPALRGPIQAADTSPADLVPAAATSASTVVLARPDTVLTVDMRQVDCQRPVKPAVFRGQVYVPCLDSHKVVVLDQDGRRGGTDIELPDGGEPMLVLDDGKLFIYTSNADTGIVIDETGAARPIRIHDPNTPVRDPAQKPAPSPSQSPSPKPAPKPSAPPASLPASIPPPPKTTPPRPVPTPAVTVLPAPATRPPTPSPTVAPTTAPPPPPPPPAEAQPNPASYGQIGSSLSGRCIGVQGGSQADGAAVVQYWVSWDNRCKQTSTTLWGWAGGYRGNSYKIVNYASGKCLDVAGGSTSAGADIVQMPCRDSGGSQLWTWYAQTNNNGWNYGMICNVRSTMCLFLRGESSNEGSPLEQRQGEPWTIALQYRVVEPHNPD</sequence>
<protein>
    <recommendedName>
        <fullName evidence="2">Ricin B lectin domain-containing protein</fullName>
    </recommendedName>
</protein>